<keyword evidence="3" id="KW-1185">Reference proteome</keyword>
<protein>
    <recommendedName>
        <fullName evidence="4">HRQ family protein</fullName>
    </recommendedName>
</protein>
<evidence type="ECO:0008006" key="4">
    <source>
        <dbReference type="Google" id="ProtNLM"/>
    </source>
</evidence>
<evidence type="ECO:0000256" key="1">
    <source>
        <dbReference type="SAM" id="MobiDB-lite"/>
    </source>
</evidence>
<feature type="region of interest" description="Disordered" evidence="1">
    <location>
        <begin position="49"/>
        <end position="86"/>
    </location>
</feature>
<evidence type="ECO:0000313" key="2">
    <source>
        <dbReference type="EMBL" id="KKK20891.1"/>
    </source>
</evidence>
<organism evidence="2 3">
    <name type="scientific">Aspergillus ochraceoroseus</name>
    <dbReference type="NCBI Taxonomy" id="138278"/>
    <lineage>
        <taxon>Eukaryota</taxon>
        <taxon>Fungi</taxon>
        <taxon>Dikarya</taxon>
        <taxon>Ascomycota</taxon>
        <taxon>Pezizomycotina</taxon>
        <taxon>Eurotiomycetes</taxon>
        <taxon>Eurotiomycetidae</taxon>
        <taxon>Eurotiales</taxon>
        <taxon>Aspergillaceae</taxon>
        <taxon>Aspergillus</taxon>
        <taxon>Aspergillus subgen. Nidulantes</taxon>
    </lineage>
</organism>
<sequence>MASLFAPDKLWFGIALLTLTGACIFLLTFGPGPGHNNLHFIPRLRRRRTCTSETPPRSIPPAEKKPPVPTSPSPSPSTKSKSPIHAATVVPPQRRHILAALPRTAPSYKEVHEDKVKARLLLLRLLLPMTADYSAVSTELYTCTGFSTTDLSALGDFPDYATLSGVPLPRAYAEFDIERALARPYRPFRWAYHQTMSFTKLEPDWWLELENTYKLRIAQRKALYAKHGRDVLDYLPGSELACKELMEMVVQFLCARYPHYFSLRDNRILENKILATERDVRTMHPLEVILENIPEDFAIMLRDDKTGNYFFRAGVICSTLGWNLQSKIGLQLHEIHDPVPDYKEKMQFSMDRFFTKMPADKPIQRGSWGIEVGQPLYVPPGHPHEKLRLSQDPTRKLEDCNLRVDWQTLRRLPLSGAVVFNFKALFTPLTEFRDEPGVPALLAKILHEGKKNLMEYKGTWHLEHVVLPKFEEWAREQEEKGLVPKNWEVATLDESPWFKVGKRSGVVNRDFNGLSPG</sequence>
<dbReference type="EMBL" id="JYKN01001332">
    <property type="protein sequence ID" value="KKK20891.1"/>
    <property type="molecule type" value="Genomic_DNA"/>
</dbReference>
<name>A0A0F8VCU1_9EURO</name>
<dbReference type="Pfam" id="PF11927">
    <property type="entry name" value="HODM_asu-like"/>
    <property type="match status" value="1"/>
</dbReference>
<dbReference type="VEuPathDB" id="FungiDB:P175DRAFT_0426199"/>
<comment type="caution">
    <text evidence="2">The sequence shown here is derived from an EMBL/GenBank/DDBJ whole genome shotgun (WGS) entry which is preliminary data.</text>
</comment>
<reference evidence="2 3" key="1">
    <citation type="submission" date="2015-02" db="EMBL/GenBank/DDBJ databases">
        <title>Draft Genome Sequences of Two Closely-Related Aflatoxigenic Aspergillus Species Obtained from the Cote d'Ivoire.</title>
        <authorList>
            <person name="Moore G.G."/>
            <person name="Beltz S.B."/>
            <person name="Mack B.M."/>
        </authorList>
    </citation>
    <scope>NUCLEOTIDE SEQUENCE [LARGE SCALE GENOMIC DNA]</scope>
    <source>
        <strain evidence="2 3">SRRC1432</strain>
    </source>
</reference>
<gene>
    <name evidence="2" type="ORF">AOCH_004078</name>
</gene>
<accession>A0A0F8VCU1</accession>
<evidence type="ECO:0000313" key="3">
    <source>
        <dbReference type="Proteomes" id="UP000034947"/>
    </source>
</evidence>
<dbReference type="OrthoDB" id="5043642at2759"/>
<dbReference type="AlphaFoldDB" id="A0A0F8VCU1"/>
<dbReference type="InterPro" id="IPR021848">
    <property type="entry name" value="HODM_asu-like"/>
</dbReference>
<dbReference type="Proteomes" id="UP000034947">
    <property type="component" value="Unassembled WGS sequence"/>
</dbReference>
<proteinExistence type="predicted"/>